<comment type="caution">
    <text evidence="9">The sequence shown here is derived from an EMBL/GenBank/DDBJ whole genome shotgun (WGS) entry which is preliminary data.</text>
</comment>
<dbReference type="Pfam" id="PF13187">
    <property type="entry name" value="Fer4_9"/>
    <property type="match status" value="1"/>
</dbReference>
<dbReference type="InterPro" id="IPR017900">
    <property type="entry name" value="4Fe4S_Fe_S_CS"/>
</dbReference>
<evidence type="ECO:0000256" key="3">
    <source>
        <dbReference type="ARBA" id="ARBA00022723"/>
    </source>
</evidence>
<accession>A0ABN2MLW5</accession>
<keyword evidence="7" id="KW-0411">Iron-sulfur</keyword>
<keyword evidence="3" id="KW-0479">Metal-binding</keyword>
<dbReference type="PROSITE" id="PS00198">
    <property type="entry name" value="4FE4S_FER_1"/>
    <property type="match status" value="2"/>
</dbReference>
<gene>
    <name evidence="9" type="ORF">GCM10009836_03090</name>
</gene>
<dbReference type="InterPro" id="IPR017896">
    <property type="entry name" value="4Fe4S_Fe-S-bd"/>
</dbReference>
<dbReference type="RefSeq" id="WP_344411682.1">
    <property type="nucleotide sequence ID" value="NZ_BAAAQK010000001.1"/>
</dbReference>
<evidence type="ECO:0000256" key="4">
    <source>
        <dbReference type="ARBA" id="ARBA00022737"/>
    </source>
</evidence>
<keyword evidence="5" id="KW-0249">Electron transport</keyword>
<sequence length="131" mass="13920">MIEILSGDLCVDCDICVKVCPTNVFDAVAGGTPVIARQQDCQTCFMCEAYCPTGALFVATSTEPAPEGAWQRDEAQVGARGMLGKYRDDLGWNRGQTPRAAFATPLLAQKHISAAASAARSKNNEIGQVLP</sequence>
<evidence type="ECO:0000256" key="7">
    <source>
        <dbReference type="ARBA" id="ARBA00023014"/>
    </source>
</evidence>
<evidence type="ECO:0000256" key="6">
    <source>
        <dbReference type="ARBA" id="ARBA00023004"/>
    </source>
</evidence>
<evidence type="ECO:0000256" key="2">
    <source>
        <dbReference type="ARBA" id="ARBA00022485"/>
    </source>
</evidence>
<dbReference type="SUPFAM" id="SSF54862">
    <property type="entry name" value="4Fe-4S ferredoxins"/>
    <property type="match status" value="1"/>
</dbReference>
<keyword evidence="4" id="KW-0677">Repeat</keyword>
<dbReference type="PANTHER" id="PTHR43687:SF6">
    <property type="entry name" value="L-ASPARTATE SEMIALDEHYDE SULFURTRANSFERASE IRON-SULFUR SUBUNIT"/>
    <property type="match status" value="1"/>
</dbReference>
<feature type="domain" description="4Fe-4S ferredoxin-type" evidence="8">
    <location>
        <begin position="1"/>
        <end position="30"/>
    </location>
</feature>
<evidence type="ECO:0000313" key="10">
    <source>
        <dbReference type="Proteomes" id="UP001500449"/>
    </source>
</evidence>
<dbReference type="EMBL" id="BAAAQK010000001">
    <property type="protein sequence ID" value="GAA1828702.1"/>
    <property type="molecule type" value="Genomic_DNA"/>
</dbReference>
<evidence type="ECO:0000313" key="9">
    <source>
        <dbReference type="EMBL" id="GAA1828702.1"/>
    </source>
</evidence>
<organism evidence="9 10">
    <name type="scientific">Pseudonocardia ailaonensis</name>
    <dbReference type="NCBI Taxonomy" id="367279"/>
    <lineage>
        <taxon>Bacteria</taxon>
        <taxon>Bacillati</taxon>
        <taxon>Actinomycetota</taxon>
        <taxon>Actinomycetes</taxon>
        <taxon>Pseudonocardiales</taxon>
        <taxon>Pseudonocardiaceae</taxon>
        <taxon>Pseudonocardia</taxon>
    </lineage>
</organism>
<protein>
    <submittedName>
        <fullName evidence="9">Ferredoxin family protein</fullName>
    </submittedName>
</protein>
<reference evidence="9 10" key="1">
    <citation type="journal article" date="2019" name="Int. J. Syst. Evol. Microbiol.">
        <title>The Global Catalogue of Microorganisms (GCM) 10K type strain sequencing project: providing services to taxonomists for standard genome sequencing and annotation.</title>
        <authorList>
            <consortium name="The Broad Institute Genomics Platform"/>
            <consortium name="The Broad Institute Genome Sequencing Center for Infectious Disease"/>
            <person name="Wu L."/>
            <person name="Ma J."/>
        </authorList>
    </citation>
    <scope>NUCLEOTIDE SEQUENCE [LARGE SCALE GENOMIC DNA]</scope>
    <source>
        <strain evidence="9 10">JCM 16009</strain>
    </source>
</reference>
<dbReference type="Gene3D" id="3.30.70.20">
    <property type="match status" value="1"/>
</dbReference>
<evidence type="ECO:0000256" key="5">
    <source>
        <dbReference type="ARBA" id="ARBA00022982"/>
    </source>
</evidence>
<dbReference type="PROSITE" id="PS51379">
    <property type="entry name" value="4FE4S_FER_2"/>
    <property type="match status" value="2"/>
</dbReference>
<evidence type="ECO:0000259" key="8">
    <source>
        <dbReference type="PROSITE" id="PS51379"/>
    </source>
</evidence>
<feature type="domain" description="4Fe-4S ferredoxin-type" evidence="8">
    <location>
        <begin position="31"/>
        <end position="61"/>
    </location>
</feature>
<dbReference type="InterPro" id="IPR050572">
    <property type="entry name" value="Fe-S_Ferredoxin"/>
</dbReference>
<proteinExistence type="predicted"/>
<keyword evidence="2" id="KW-0004">4Fe-4S</keyword>
<dbReference type="PANTHER" id="PTHR43687">
    <property type="entry name" value="ADENYLYLSULFATE REDUCTASE, BETA SUBUNIT"/>
    <property type="match status" value="1"/>
</dbReference>
<dbReference type="Proteomes" id="UP001500449">
    <property type="component" value="Unassembled WGS sequence"/>
</dbReference>
<name>A0ABN2MLW5_9PSEU</name>
<keyword evidence="1" id="KW-0813">Transport</keyword>
<evidence type="ECO:0000256" key="1">
    <source>
        <dbReference type="ARBA" id="ARBA00022448"/>
    </source>
</evidence>
<keyword evidence="6" id="KW-0408">Iron</keyword>
<keyword evidence="10" id="KW-1185">Reference proteome</keyword>